<dbReference type="Proteomes" id="UP001293593">
    <property type="component" value="Unassembled WGS sequence"/>
</dbReference>
<keyword evidence="2" id="KW-1133">Transmembrane helix</keyword>
<evidence type="ECO:0000313" key="3">
    <source>
        <dbReference type="EMBL" id="KAK4263623.1"/>
    </source>
</evidence>
<name>A0AAE1J7V2_9FABA</name>
<keyword evidence="2" id="KW-0472">Membrane</keyword>
<sequence length="89" mass="9219">MNRSESTNNGGQDEAPTETKSTLGVVTGVALAAAAAIGIAGAVLGFGSSSSSSSETRKTMKAPGKNGEIMFRDDFEKDPQAYFSNSRKK</sequence>
<comment type="caution">
    <text evidence="3">The sequence shown here is derived from an EMBL/GenBank/DDBJ whole genome shotgun (WGS) entry which is preliminary data.</text>
</comment>
<dbReference type="PANTHER" id="PTHR33333:SF32">
    <property type="entry name" value="PSAD1"/>
    <property type="match status" value="1"/>
</dbReference>
<protein>
    <submittedName>
        <fullName evidence="3">Uncharacterized protein</fullName>
    </submittedName>
</protein>
<feature type="region of interest" description="Disordered" evidence="1">
    <location>
        <begin position="46"/>
        <end position="67"/>
    </location>
</feature>
<evidence type="ECO:0000256" key="1">
    <source>
        <dbReference type="SAM" id="MobiDB-lite"/>
    </source>
</evidence>
<feature type="compositionally biased region" description="Polar residues" evidence="1">
    <location>
        <begin position="1"/>
        <end position="11"/>
    </location>
</feature>
<evidence type="ECO:0000256" key="2">
    <source>
        <dbReference type="SAM" id="Phobius"/>
    </source>
</evidence>
<keyword evidence="2" id="KW-0812">Transmembrane</keyword>
<dbReference type="AlphaFoldDB" id="A0AAE1J7V2"/>
<feature type="transmembrane region" description="Helical" evidence="2">
    <location>
        <begin position="23"/>
        <end position="47"/>
    </location>
</feature>
<evidence type="ECO:0000313" key="4">
    <source>
        <dbReference type="Proteomes" id="UP001293593"/>
    </source>
</evidence>
<organism evidence="3 4">
    <name type="scientific">Acacia crassicarpa</name>
    <name type="common">northern wattle</name>
    <dbReference type="NCBI Taxonomy" id="499986"/>
    <lineage>
        <taxon>Eukaryota</taxon>
        <taxon>Viridiplantae</taxon>
        <taxon>Streptophyta</taxon>
        <taxon>Embryophyta</taxon>
        <taxon>Tracheophyta</taxon>
        <taxon>Spermatophyta</taxon>
        <taxon>Magnoliopsida</taxon>
        <taxon>eudicotyledons</taxon>
        <taxon>Gunneridae</taxon>
        <taxon>Pentapetalae</taxon>
        <taxon>rosids</taxon>
        <taxon>fabids</taxon>
        <taxon>Fabales</taxon>
        <taxon>Fabaceae</taxon>
        <taxon>Caesalpinioideae</taxon>
        <taxon>mimosoid clade</taxon>
        <taxon>Acacieae</taxon>
        <taxon>Acacia</taxon>
    </lineage>
</organism>
<keyword evidence="4" id="KW-1185">Reference proteome</keyword>
<accession>A0AAE1J7V2</accession>
<gene>
    <name evidence="3" type="ORF">QN277_029012</name>
</gene>
<dbReference type="InterPro" id="IPR039926">
    <property type="entry name" value="Egg_app_1"/>
</dbReference>
<proteinExistence type="predicted"/>
<reference evidence="3" key="1">
    <citation type="submission" date="2023-10" db="EMBL/GenBank/DDBJ databases">
        <title>Chromosome-level genome of the transformable northern wattle, Acacia crassicarpa.</title>
        <authorList>
            <person name="Massaro I."/>
            <person name="Sinha N.R."/>
            <person name="Poethig S."/>
            <person name="Leichty A.R."/>
        </authorList>
    </citation>
    <scope>NUCLEOTIDE SEQUENCE</scope>
    <source>
        <strain evidence="3">Acra3RX</strain>
        <tissue evidence="3">Leaf</tissue>
    </source>
</reference>
<feature type="region of interest" description="Disordered" evidence="1">
    <location>
        <begin position="1"/>
        <end position="21"/>
    </location>
</feature>
<dbReference type="PANTHER" id="PTHR33333">
    <property type="entry name" value="ERYTHROCYTE MEMBRANE PROTEIN 1-LIKE"/>
    <property type="match status" value="1"/>
</dbReference>
<dbReference type="EMBL" id="JAWXYG010000009">
    <property type="protein sequence ID" value="KAK4263623.1"/>
    <property type="molecule type" value="Genomic_DNA"/>
</dbReference>